<comment type="caution">
    <text evidence="1">The sequence shown here is derived from an EMBL/GenBank/DDBJ whole genome shotgun (WGS) entry which is preliminary data.</text>
</comment>
<sequence length="171" mass="17992">MYWQLSFLCLLVFGGCSKTTYIPFEDGARTIGKGGAIHKVNGIDVWTDGNPDRPYKIIGVIHDSRSSLRKGSVEKDAAKIAKKMGGDALFEYQTFGLTPGGITGAIGGAAGNVMWIAAQYSSAAAGPIAMGAVAAAALASSGGGKSRWWVAKYLPEDKTKKTENSETQKVN</sequence>
<gene>
    <name evidence="1" type="ORF">A7Q10_01165</name>
</gene>
<protein>
    <submittedName>
        <fullName evidence="1">Uncharacterized protein</fullName>
    </submittedName>
</protein>
<dbReference type="AlphaFoldDB" id="A0A4Y8PAB7"/>
<name>A0A4Y8PAB7_9BACT</name>
<keyword evidence="2" id="KW-1185">Reference proteome</keyword>
<evidence type="ECO:0000313" key="2">
    <source>
        <dbReference type="Proteomes" id="UP000297713"/>
    </source>
</evidence>
<organism evidence="1 2">
    <name type="scientific">Methylacidiphilum caldifontis</name>
    <dbReference type="NCBI Taxonomy" id="2795386"/>
    <lineage>
        <taxon>Bacteria</taxon>
        <taxon>Pseudomonadati</taxon>
        <taxon>Verrucomicrobiota</taxon>
        <taxon>Methylacidiphilae</taxon>
        <taxon>Methylacidiphilales</taxon>
        <taxon>Methylacidiphilaceae</taxon>
        <taxon>Methylacidiphilum (ex Ratnadevi et al. 2023)</taxon>
    </lineage>
</organism>
<proteinExistence type="predicted"/>
<reference evidence="1 2" key="1">
    <citation type="submission" date="2016-05" db="EMBL/GenBank/DDBJ databases">
        <title>Diversity and Homogeneity among Thermoacidophilic Verrucomicrobia Methanotrophs Linked with Geographical Origin.</title>
        <authorList>
            <person name="Erikstad H.-A."/>
            <person name="Smestad N.B."/>
            <person name="Ceballos R.M."/>
            <person name="Birkeland N.-K."/>
        </authorList>
    </citation>
    <scope>NUCLEOTIDE SEQUENCE [LARGE SCALE GENOMIC DNA]</scope>
    <source>
        <strain evidence="1 2">Phi</strain>
    </source>
</reference>
<dbReference type="Proteomes" id="UP000297713">
    <property type="component" value="Unassembled WGS sequence"/>
</dbReference>
<dbReference type="EMBL" id="LXQC01000154">
    <property type="protein sequence ID" value="TFE67474.1"/>
    <property type="molecule type" value="Genomic_DNA"/>
</dbReference>
<dbReference type="OrthoDB" id="195558at2"/>
<accession>A0A4Y8PAB7</accession>
<evidence type="ECO:0000313" key="1">
    <source>
        <dbReference type="EMBL" id="TFE67474.1"/>
    </source>
</evidence>